<reference evidence="2 3" key="1">
    <citation type="submission" date="2019-02" db="EMBL/GenBank/DDBJ databases">
        <title>Draft Genome Sequence of Streptomyces sp. AM-2504, identified by 16S rRNA comparative analysis as a Streptomyces Kasugaensis strain.</title>
        <authorList>
            <person name="Napolioni V."/>
            <person name="Giuliodori A.M."/>
            <person name="Spurio R."/>
            <person name="Fabbretti A."/>
        </authorList>
    </citation>
    <scope>NUCLEOTIDE SEQUENCE [LARGE SCALE GENOMIC DNA]</scope>
    <source>
        <strain evidence="2 3">AM-2504</strain>
    </source>
</reference>
<dbReference type="PANTHER" id="PTHR34293">
    <property type="entry name" value="HTH-TYPE TRANSCRIPTIONAL REGULATOR TRMBL2"/>
    <property type="match status" value="1"/>
</dbReference>
<name>A0A4Q9HZL8_STRKA</name>
<dbReference type="SUPFAM" id="SSF46894">
    <property type="entry name" value="C-terminal effector domain of the bipartite response regulators"/>
    <property type="match status" value="1"/>
</dbReference>
<organism evidence="2 3">
    <name type="scientific">Streptomyces kasugaensis</name>
    <dbReference type="NCBI Taxonomy" id="1946"/>
    <lineage>
        <taxon>Bacteria</taxon>
        <taxon>Bacillati</taxon>
        <taxon>Actinomycetota</taxon>
        <taxon>Actinomycetes</taxon>
        <taxon>Kitasatosporales</taxon>
        <taxon>Streptomycetaceae</taxon>
        <taxon>Streptomyces</taxon>
    </lineage>
</organism>
<dbReference type="SUPFAM" id="SSF46785">
    <property type="entry name" value="Winged helix' DNA-binding domain"/>
    <property type="match status" value="1"/>
</dbReference>
<dbReference type="GO" id="GO:0003677">
    <property type="term" value="F:DNA binding"/>
    <property type="evidence" value="ECO:0007669"/>
    <property type="project" value="InterPro"/>
</dbReference>
<dbReference type="GO" id="GO:0006355">
    <property type="term" value="P:regulation of DNA-templated transcription"/>
    <property type="evidence" value="ECO:0007669"/>
    <property type="project" value="InterPro"/>
</dbReference>
<dbReference type="PROSITE" id="PS50043">
    <property type="entry name" value="HTH_LUXR_2"/>
    <property type="match status" value="1"/>
</dbReference>
<dbReference type="SMART" id="SM00421">
    <property type="entry name" value="HTH_LUXR"/>
    <property type="match status" value="1"/>
</dbReference>
<dbReference type="InterPro" id="IPR000792">
    <property type="entry name" value="Tscrpt_reg_LuxR_C"/>
</dbReference>
<dbReference type="InterPro" id="IPR036390">
    <property type="entry name" value="WH_DNA-bd_sf"/>
</dbReference>
<dbReference type="PANTHER" id="PTHR34293:SF1">
    <property type="entry name" value="HTH-TYPE TRANSCRIPTIONAL REGULATOR TRMBL2"/>
    <property type="match status" value="1"/>
</dbReference>
<dbReference type="InterPro" id="IPR051797">
    <property type="entry name" value="TrmB-like"/>
</dbReference>
<sequence>MRDVLDPDSDRGRVYRFLVGHPRESVGRLADRAGLSETVVRAVLKELAAEDIVMTTGAGGAEESWEALPPTQVVEALLQRDAARWTALRQTGTELEQLYRFARRDAGHYGALEVVEDAARVLAVSGQLQRSARHQLRAIDMPPYSGTVDHYLGQEALQRERMADGVVYRTIYHGSVCDDPIAGPNMARMIAAGEQARALDDPPMKLAIVDSELAVVTLAADAHPGVVSLLVRPSSLFRALSNVFESLWRLAVPVTTTGTGTQLDARDRQILTLMASGATDDAIARRLGLGRRTVVRRVAVLLAGLGATTRFQAGVQAARRGWL</sequence>
<accession>A0A4Q9HZL8</accession>
<evidence type="ECO:0000313" key="3">
    <source>
        <dbReference type="Proteomes" id="UP000292452"/>
    </source>
</evidence>
<dbReference type="InterPro" id="IPR036388">
    <property type="entry name" value="WH-like_DNA-bd_sf"/>
</dbReference>
<dbReference type="Gene3D" id="1.10.10.10">
    <property type="entry name" value="Winged helix-like DNA-binding domain superfamily/Winged helix DNA-binding domain"/>
    <property type="match status" value="2"/>
</dbReference>
<dbReference type="AlphaFoldDB" id="A0A4Q9HZL8"/>
<proteinExistence type="predicted"/>
<comment type="caution">
    <text evidence="2">The sequence shown here is derived from an EMBL/GenBank/DDBJ whole genome shotgun (WGS) entry which is preliminary data.</text>
</comment>
<dbReference type="RefSeq" id="WP_131122304.1">
    <property type="nucleotide sequence ID" value="NZ_SIXH01000026.1"/>
</dbReference>
<evidence type="ECO:0000259" key="1">
    <source>
        <dbReference type="PROSITE" id="PS50043"/>
    </source>
</evidence>
<dbReference type="EMBL" id="SIXH01000026">
    <property type="protein sequence ID" value="TBO60752.1"/>
    <property type="molecule type" value="Genomic_DNA"/>
</dbReference>
<evidence type="ECO:0000313" key="2">
    <source>
        <dbReference type="EMBL" id="TBO60752.1"/>
    </source>
</evidence>
<dbReference type="InterPro" id="IPR016032">
    <property type="entry name" value="Sig_transdc_resp-reg_C-effctor"/>
</dbReference>
<keyword evidence="3" id="KW-1185">Reference proteome</keyword>
<protein>
    <submittedName>
        <fullName evidence="2">Transcriptional regulator</fullName>
    </submittedName>
</protein>
<gene>
    <name evidence="2" type="ORF">EYS09_04765</name>
</gene>
<dbReference type="Proteomes" id="UP000292452">
    <property type="component" value="Unassembled WGS sequence"/>
</dbReference>
<feature type="domain" description="HTH luxR-type" evidence="1">
    <location>
        <begin position="256"/>
        <end position="321"/>
    </location>
</feature>